<name>A0ABQ3XXA9_9ACTN</name>
<dbReference type="InterPro" id="IPR036894">
    <property type="entry name" value="YbaB-like_sf"/>
</dbReference>
<keyword evidence="2" id="KW-1185">Reference proteome</keyword>
<gene>
    <name evidence="1" type="ORF">Ade02nite_10180</name>
</gene>
<dbReference type="EMBL" id="BOMI01000014">
    <property type="protein sequence ID" value="GID72377.1"/>
    <property type="molecule type" value="Genomic_DNA"/>
</dbReference>
<evidence type="ECO:0008006" key="3">
    <source>
        <dbReference type="Google" id="ProtNLM"/>
    </source>
</evidence>
<dbReference type="RefSeq" id="WP_203760331.1">
    <property type="nucleotide sequence ID" value="NZ_BAAABO010000025.1"/>
</dbReference>
<comment type="caution">
    <text evidence="1">The sequence shown here is derived from an EMBL/GenBank/DDBJ whole genome shotgun (WGS) entry which is preliminary data.</text>
</comment>
<sequence>MTGPAMPDFTRLTEQLAGLTQGMREAHAEYETTEVHGGSPDGTVRATMRSGRLAGLTIEPRALEQGAARLAEQVLAAVRDCEDRTAALLTARTDAMNGAVQRMMDGL</sequence>
<proteinExistence type="predicted"/>
<accession>A0ABQ3XXA9</accession>
<evidence type="ECO:0000313" key="2">
    <source>
        <dbReference type="Proteomes" id="UP000609879"/>
    </source>
</evidence>
<protein>
    <recommendedName>
        <fullName evidence="3">YbaB/EbfC DNA-binding family protein</fullName>
    </recommendedName>
</protein>
<dbReference type="Proteomes" id="UP000609879">
    <property type="component" value="Unassembled WGS sequence"/>
</dbReference>
<dbReference type="Gene3D" id="3.30.1310.10">
    <property type="entry name" value="Nucleoid-associated protein YbaB-like domain"/>
    <property type="match status" value="1"/>
</dbReference>
<organism evidence="1 2">
    <name type="scientific">Paractinoplanes deccanensis</name>
    <dbReference type="NCBI Taxonomy" id="113561"/>
    <lineage>
        <taxon>Bacteria</taxon>
        <taxon>Bacillati</taxon>
        <taxon>Actinomycetota</taxon>
        <taxon>Actinomycetes</taxon>
        <taxon>Micromonosporales</taxon>
        <taxon>Micromonosporaceae</taxon>
        <taxon>Paractinoplanes</taxon>
    </lineage>
</organism>
<dbReference type="Pfam" id="PF02575">
    <property type="entry name" value="YbaB_DNA_bd"/>
    <property type="match status" value="1"/>
</dbReference>
<dbReference type="SUPFAM" id="SSF82607">
    <property type="entry name" value="YbaB-like"/>
    <property type="match status" value="1"/>
</dbReference>
<dbReference type="InterPro" id="IPR004401">
    <property type="entry name" value="YbaB/EbfC"/>
</dbReference>
<evidence type="ECO:0000313" key="1">
    <source>
        <dbReference type="EMBL" id="GID72377.1"/>
    </source>
</evidence>
<reference evidence="1 2" key="1">
    <citation type="submission" date="2021-01" db="EMBL/GenBank/DDBJ databases">
        <title>Whole genome shotgun sequence of Actinoplanes deccanensis NBRC 13994.</title>
        <authorList>
            <person name="Komaki H."/>
            <person name="Tamura T."/>
        </authorList>
    </citation>
    <scope>NUCLEOTIDE SEQUENCE [LARGE SCALE GENOMIC DNA]</scope>
    <source>
        <strain evidence="1 2">NBRC 13994</strain>
    </source>
</reference>